<dbReference type="PANTHER" id="PTHR30427">
    <property type="entry name" value="TRANSCRIPTIONAL ACTIVATOR PROTEIN LYSR"/>
    <property type="match status" value="1"/>
</dbReference>
<evidence type="ECO:0000313" key="6">
    <source>
        <dbReference type="EMBL" id="SDL63126.1"/>
    </source>
</evidence>
<dbReference type="AlphaFoldDB" id="A0A1G9LMK7"/>
<name>A0A1G9LMK7_9GAMM</name>
<dbReference type="Pfam" id="PF03466">
    <property type="entry name" value="LysR_substrate"/>
    <property type="match status" value="1"/>
</dbReference>
<keyword evidence="7" id="KW-1185">Reference proteome</keyword>
<dbReference type="GO" id="GO:0043565">
    <property type="term" value="F:sequence-specific DNA binding"/>
    <property type="evidence" value="ECO:0007669"/>
    <property type="project" value="TreeGrafter"/>
</dbReference>
<evidence type="ECO:0000313" key="7">
    <source>
        <dbReference type="Proteomes" id="UP000198654"/>
    </source>
</evidence>
<evidence type="ECO:0000256" key="4">
    <source>
        <dbReference type="ARBA" id="ARBA00023163"/>
    </source>
</evidence>
<protein>
    <submittedName>
        <fullName evidence="6">DNA-binding transcriptional regulator, LysR family</fullName>
    </submittedName>
</protein>
<dbReference type="STRING" id="119000.SAMN05661010_02159"/>
<dbReference type="CDD" id="cd08415">
    <property type="entry name" value="PBP2_LysR_opines_like"/>
    <property type="match status" value="1"/>
</dbReference>
<organism evidence="6 7">
    <name type="scientific">Modicisalibacter muralis</name>
    <dbReference type="NCBI Taxonomy" id="119000"/>
    <lineage>
        <taxon>Bacteria</taxon>
        <taxon>Pseudomonadati</taxon>
        <taxon>Pseudomonadota</taxon>
        <taxon>Gammaproteobacteria</taxon>
        <taxon>Oceanospirillales</taxon>
        <taxon>Halomonadaceae</taxon>
        <taxon>Modicisalibacter</taxon>
    </lineage>
</organism>
<dbReference type="OrthoDB" id="6624490at2"/>
<comment type="similarity">
    <text evidence="1">Belongs to the LysR transcriptional regulatory family.</text>
</comment>
<keyword evidence="3 6" id="KW-0238">DNA-binding</keyword>
<dbReference type="SUPFAM" id="SSF53850">
    <property type="entry name" value="Periplasmic binding protein-like II"/>
    <property type="match status" value="1"/>
</dbReference>
<dbReference type="PANTHER" id="PTHR30427:SF1">
    <property type="entry name" value="TRANSCRIPTIONAL ACTIVATOR PROTEIN LYSR"/>
    <property type="match status" value="1"/>
</dbReference>
<evidence type="ECO:0000256" key="3">
    <source>
        <dbReference type="ARBA" id="ARBA00023125"/>
    </source>
</evidence>
<dbReference type="InterPro" id="IPR000847">
    <property type="entry name" value="LysR_HTH_N"/>
</dbReference>
<dbReference type="PRINTS" id="PR00039">
    <property type="entry name" value="HTHLYSR"/>
</dbReference>
<dbReference type="RefSeq" id="WP_089728393.1">
    <property type="nucleotide sequence ID" value="NZ_FNGI01000005.1"/>
</dbReference>
<dbReference type="Gene3D" id="3.40.190.290">
    <property type="match status" value="1"/>
</dbReference>
<proteinExistence type="inferred from homology"/>
<accession>A0A1G9LMK7</accession>
<feature type="domain" description="HTH lysR-type" evidence="5">
    <location>
        <begin position="5"/>
        <end position="62"/>
    </location>
</feature>
<sequence>MAVRVNLKQIDAFRAVMIAGSTSEAAGLLNVSQPAVSRLLQNLESYIDFRLFIRQNGRLYPTPEAEALLHEVEQVYSGLDHLSSVMKNIKLLEGGHLRIVVSTPMAQRLLPEVLAQFQEQRPDIRVSIRIVVKREMPKWLDAQQFDVALVTFPVDYPSAHLLHLASVNGVCVLPPGHRLCDKPMVRAEDLAEEHFISIISDTILRMKVDQAFAGLGVQRKQMRIETQSGASICNLVAAGLGVSIVDPFTASALDGKGLVMKPFRPIIGFDFGVLLPIQRPRSQLVDEFIEVVREQARAFEESHETL</sequence>
<keyword evidence="4" id="KW-0804">Transcription</keyword>
<dbReference type="Gene3D" id="1.10.10.10">
    <property type="entry name" value="Winged helix-like DNA-binding domain superfamily/Winged helix DNA-binding domain"/>
    <property type="match status" value="1"/>
</dbReference>
<dbReference type="InterPro" id="IPR005119">
    <property type="entry name" value="LysR_subst-bd"/>
</dbReference>
<dbReference type="Pfam" id="PF00126">
    <property type="entry name" value="HTH_1"/>
    <property type="match status" value="1"/>
</dbReference>
<evidence type="ECO:0000259" key="5">
    <source>
        <dbReference type="PROSITE" id="PS50931"/>
    </source>
</evidence>
<dbReference type="EMBL" id="FNGI01000005">
    <property type="protein sequence ID" value="SDL63126.1"/>
    <property type="molecule type" value="Genomic_DNA"/>
</dbReference>
<dbReference type="GO" id="GO:0003700">
    <property type="term" value="F:DNA-binding transcription factor activity"/>
    <property type="evidence" value="ECO:0007669"/>
    <property type="project" value="InterPro"/>
</dbReference>
<dbReference type="PROSITE" id="PS50931">
    <property type="entry name" value="HTH_LYSR"/>
    <property type="match status" value="1"/>
</dbReference>
<dbReference type="SUPFAM" id="SSF46785">
    <property type="entry name" value="Winged helix' DNA-binding domain"/>
    <property type="match status" value="1"/>
</dbReference>
<dbReference type="InterPro" id="IPR037424">
    <property type="entry name" value="NocR_PBP2"/>
</dbReference>
<evidence type="ECO:0000256" key="2">
    <source>
        <dbReference type="ARBA" id="ARBA00023015"/>
    </source>
</evidence>
<evidence type="ECO:0000256" key="1">
    <source>
        <dbReference type="ARBA" id="ARBA00009437"/>
    </source>
</evidence>
<dbReference type="Proteomes" id="UP000198654">
    <property type="component" value="Unassembled WGS sequence"/>
</dbReference>
<dbReference type="GO" id="GO:0010628">
    <property type="term" value="P:positive regulation of gene expression"/>
    <property type="evidence" value="ECO:0007669"/>
    <property type="project" value="TreeGrafter"/>
</dbReference>
<dbReference type="InterPro" id="IPR036390">
    <property type="entry name" value="WH_DNA-bd_sf"/>
</dbReference>
<gene>
    <name evidence="6" type="ORF">SAMN05661010_02159</name>
</gene>
<reference evidence="6 7" key="1">
    <citation type="submission" date="2016-10" db="EMBL/GenBank/DDBJ databases">
        <authorList>
            <person name="de Groot N.N."/>
        </authorList>
    </citation>
    <scope>NUCLEOTIDE SEQUENCE [LARGE SCALE GENOMIC DNA]</scope>
    <source>
        <strain evidence="6 7">DSM 14789</strain>
    </source>
</reference>
<keyword evidence="2" id="KW-0805">Transcription regulation</keyword>
<dbReference type="InterPro" id="IPR036388">
    <property type="entry name" value="WH-like_DNA-bd_sf"/>
</dbReference>